<accession>A0AAN8IT36</accession>
<dbReference type="EMBL" id="WIXE01001345">
    <property type="protein sequence ID" value="KAK5985784.1"/>
    <property type="molecule type" value="Genomic_DNA"/>
</dbReference>
<organism evidence="1 2">
    <name type="scientific">Trichostrongylus colubriformis</name>
    <name type="common">Black scour worm</name>
    <dbReference type="NCBI Taxonomy" id="6319"/>
    <lineage>
        <taxon>Eukaryota</taxon>
        <taxon>Metazoa</taxon>
        <taxon>Ecdysozoa</taxon>
        <taxon>Nematoda</taxon>
        <taxon>Chromadorea</taxon>
        <taxon>Rhabditida</taxon>
        <taxon>Rhabditina</taxon>
        <taxon>Rhabditomorpha</taxon>
        <taxon>Strongyloidea</taxon>
        <taxon>Trichostrongylidae</taxon>
        <taxon>Trichostrongylus</taxon>
    </lineage>
</organism>
<keyword evidence="2" id="KW-1185">Reference proteome</keyword>
<reference evidence="1 2" key="1">
    <citation type="submission" date="2019-10" db="EMBL/GenBank/DDBJ databases">
        <title>Assembly and Annotation for the nematode Trichostrongylus colubriformis.</title>
        <authorList>
            <person name="Martin J."/>
        </authorList>
    </citation>
    <scope>NUCLEOTIDE SEQUENCE [LARGE SCALE GENOMIC DNA]</scope>
    <source>
        <strain evidence="1">G859</strain>
        <tissue evidence="1">Whole worm</tissue>
    </source>
</reference>
<sequence>MSTEAQSVALQLNLNVNLVHETLSMFTIMCDLLGESLTKPESQVGSYVTKARTVLELAQTAAVQLHRSARGHATTSEVGTSQKMLPPIPVPSLKCMGISKYSDALRSKRPQSAADQAAKIQLLLNALQGKHEKPVYRNGGEL</sequence>
<proteinExistence type="predicted"/>
<gene>
    <name evidence="1" type="ORF">GCK32_008080</name>
</gene>
<name>A0AAN8IT36_TRICO</name>
<evidence type="ECO:0000313" key="1">
    <source>
        <dbReference type="EMBL" id="KAK5985784.1"/>
    </source>
</evidence>
<dbReference type="AlphaFoldDB" id="A0AAN8IT36"/>
<dbReference type="Proteomes" id="UP001331761">
    <property type="component" value="Unassembled WGS sequence"/>
</dbReference>
<comment type="caution">
    <text evidence="1">The sequence shown here is derived from an EMBL/GenBank/DDBJ whole genome shotgun (WGS) entry which is preliminary data.</text>
</comment>
<evidence type="ECO:0000313" key="2">
    <source>
        <dbReference type="Proteomes" id="UP001331761"/>
    </source>
</evidence>
<protein>
    <submittedName>
        <fullName evidence="1">Uncharacterized protein</fullName>
    </submittedName>
</protein>